<sequence length="317" mass="35997">MTFNAVGVTWDTESYAEDLGKRNTGQNAHLEAQLIAKYPPLDIQPHLAHGASTSTAILTSPMVVTNCKDRILVWYLPQILSTSRQAQILAATKSLQHVMHRPRSNGGNWRSDSAHYTMAGEFTPGQINMSAAWHRQAHETPNDLPCATPVLRMTDGPVRQWLMEFQTTMAFLNAVLSIVHPELYAAGEKVMRHLRKDDKIEDVHEILDHWMSVFTAVSAVINRESPLHRDPKTCKSWYDMMLTVGQYQEAILELSTFGVRLLYNARTVICISGKLVRHGVSEIESGDRIVYSFYMRESVHQFCSVPLATWMHYSRWS</sequence>
<evidence type="ECO:0000256" key="2">
    <source>
        <dbReference type="ARBA" id="ARBA00022723"/>
    </source>
</evidence>
<dbReference type="HOGENOM" id="CLU_039070_4_2_1"/>
<name>A0A0C9W8V7_9AGAM</name>
<dbReference type="OrthoDB" id="2660627at2759"/>
<dbReference type="AlphaFoldDB" id="A0A0C9W8V7"/>
<evidence type="ECO:0000313" key="8">
    <source>
        <dbReference type="Proteomes" id="UP000053820"/>
    </source>
</evidence>
<keyword evidence="8" id="KW-1185">Reference proteome</keyword>
<evidence type="ECO:0000313" key="7">
    <source>
        <dbReference type="EMBL" id="KIJ59566.1"/>
    </source>
</evidence>
<evidence type="ECO:0000256" key="5">
    <source>
        <dbReference type="ARBA" id="ARBA00023004"/>
    </source>
</evidence>
<proteinExistence type="predicted"/>
<accession>A0A0C9W8V7</accession>
<dbReference type="Proteomes" id="UP000053820">
    <property type="component" value="Unassembled WGS sequence"/>
</dbReference>
<evidence type="ECO:0000259" key="6">
    <source>
        <dbReference type="Pfam" id="PF12851"/>
    </source>
</evidence>
<keyword evidence="3" id="KW-0223">Dioxygenase</keyword>
<comment type="cofactor">
    <cofactor evidence="1">
        <name>Fe(2+)</name>
        <dbReference type="ChEBI" id="CHEBI:29033"/>
    </cofactor>
</comment>
<organism evidence="7 8">
    <name type="scientific">Hydnomerulius pinastri MD-312</name>
    <dbReference type="NCBI Taxonomy" id="994086"/>
    <lineage>
        <taxon>Eukaryota</taxon>
        <taxon>Fungi</taxon>
        <taxon>Dikarya</taxon>
        <taxon>Basidiomycota</taxon>
        <taxon>Agaricomycotina</taxon>
        <taxon>Agaricomycetes</taxon>
        <taxon>Agaricomycetidae</taxon>
        <taxon>Boletales</taxon>
        <taxon>Boletales incertae sedis</taxon>
        <taxon>Leucogyrophana</taxon>
    </lineage>
</organism>
<feature type="domain" description="2OGFeDO JBP1/TET oxygenase" evidence="6">
    <location>
        <begin position="137"/>
        <end position="297"/>
    </location>
</feature>
<evidence type="ECO:0000256" key="1">
    <source>
        <dbReference type="ARBA" id="ARBA00001954"/>
    </source>
</evidence>
<evidence type="ECO:0000256" key="3">
    <source>
        <dbReference type="ARBA" id="ARBA00022964"/>
    </source>
</evidence>
<protein>
    <recommendedName>
        <fullName evidence="6">2OGFeDO JBP1/TET oxygenase domain-containing protein</fullName>
    </recommendedName>
</protein>
<dbReference type="Pfam" id="PF12851">
    <property type="entry name" value="Tet_JBP"/>
    <property type="match status" value="1"/>
</dbReference>
<dbReference type="GO" id="GO:0046872">
    <property type="term" value="F:metal ion binding"/>
    <property type="evidence" value="ECO:0007669"/>
    <property type="project" value="UniProtKB-KW"/>
</dbReference>
<dbReference type="EMBL" id="KN839885">
    <property type="protein sequence ID" value="KIJ59566.1"/>
    <property type="molecule type" value="Genomic_DNA"/>
</dbReference>
<dbReference type="Gene3D" id="3.60.130.30">
    <property type="match status" value="1"/>
</dbReference>
<evidence type="ECO:0000256" key="4">
    <source>
        <dbReference type="ARBA" id="ARBA00023002"/>
    </source>
</evidence>
<keyword evidence="2" id="KW-0479">Metal-binding</keyword>
<reference evidence="7 8" key="1">
    <citation type="submission" date="2014-04" db="EMBL/GenBank/DDBJ databases">
        <title>Evolutionary Origins and Diversification of the Mycorrhizal Mutualists.</title>
        <authorList>
            <consortium name="DOE Joint Genome Institute"/>
            <consortium name="Mycorrhizal Genomics Consortium"/>
            <person name="Kohler A."/>
            <person name="Kuo A."/>
            <person name="Nagy L.G."/>
            <person name="Floudas D."/>
            <person name="Copeland A."/>
            <person name="Barry K.W."/>
            <person name="Cichocki N."/>
            <person name="Veneault-Fourrey C."/>
            <person name="LaButti K."/>
            <person name="Lindquist E.A."/>
            <person name="Lipzen A."/>
            <person name="Lundell T."/>
            <person name="Morin E."/>
            <person name="Murat C."/>
            <person name="Riley R."/>
            <person name="Ohm R."/>
            <person name="Sun H."/>
            <person name="Tunlid A."/>
            <person name="Henrissat B."/>
            <person name="Grigoriev I.V."/>
            <person name="Hibbett D.S."/>
            <person name="Martin F."/>
        </authorList>
    </citation>
    <scope>NUCLEOTIDE SEQUENCE [LARGE SCALE GENOMIC DNA]</scope>
    <source>
        <strain evidence="7 8">MD-312</strain>
    </source>
</reference>
<keyword evidence="4" id="KW-0560">Oxidoreductase</keyword>
<dbReference type="GO" id="GO:0051213">
    <property type="term" value="F:dioxygenase activity"/>
    <property type="evidence" value="ECO:0007669"/>
    <property type="project" value="UniProtKB-KW"/>
</dbReference>
<dbReference type="InterPro" id="IPR024779">
    <property type="entry name" value="2OGFeDO_JBP1/TET_oxygenase_dom"/>
</dbReference>
<gene>
    <name evidence="7" type="ORF">HYDPIDRAFT_100475</name>
</gene>
<keyword evidence="5" id="KW-0408">Iron</keyword>